<gene>
    <name evidence="1" type="ORF">Lisr_2155</name>
</gene>
<evidence type="ECO:0000313" key="2">
    <source>
        <dbReference type="Proteomes" id="UP000054761"/>
    </source>
</evidence>
<dbReference type="PATRIC" id="fig|454.4.peg.2354"/>
<dbReference type="STRING" id="454.Lisr_2155"/>
<dbReference type="RefSeq" id="WP_058502461.1">
    <property type="nucleotide sequence ID" value="NZ_CAAAJA010000082.1"/>
</dbReference>
<dbReference type="OrthoDB" id="5640427at2"/>
<protein>
    <submittedName>
        <fullName evidence="1">Uncharacterized protein</fullName>
    </submittedName>
</protein>
<sequence length="157" mass="18320">MSKATISKQEAFQIIEKFNQLNASRAPIAEFVNLIDIENFEIRLQGSNIFFKGIAGLADHQIGKQIFFDQSFDCEFIHSHMENDQMIVETKGVWYAKTWQYPAAYSQQLIADLRHTWRLEKQSDGHLLIVSHVCEHFAYREGYSPTDHTQEFHLLLK</sequence>
<evidence type="ECO:0000313" key="1">
    <source>
        <dbReference type="EMBL" id="KTD18526.1"/>
    </source>
</evidence>
<accession>A0A0W0VEG9</accession>
<reference evidence="1 2" key="1">
    <citation type="submission" date="2015-11" db="EMBL/GenBank/DDBJ databases">
        <title>Genomic analysis of 38 Legionella species identifies large and diverse effector repertoires.</title>
        <authorList>
            <person name="Burstein D."/>
            <person name="Amaro F."/>
            <person name="Zusman T."/>
            <person name="Lifshitz Z."/>
            <person name="Cohen O."/>
            <person name="Gilbert J.A."/>
            <person name="Pupko T."/>
            <person name="Shuman H.A."/>
            <person name="Segal G."/>
        </authorList>
    </citation>
    <scope>NUCLEOTIDE SEQUENCE [LARGE SCALE GENOMIC DNA]</scope>
    <source>
        <strain evidence="1 2">Bercovier 4</strain>
    </source>
</reference>
<dbReference type="EMBL" id="LNYH01000125">
    <property type="protein sequence ID" value="KTD18526.1"/>
    <property type="molecule type" value="Genomic_DNA"/>
</dbReference>
<dbReference type="Proteomes" id="UP000054761">
    <property type="component" value="Unassembled WGS sequence"/>
</dbReference>
<keyword evidence="2" id="KW-1185">Reference proteome</keyword>
<organism evidence="1 2">
    <name type="scientific">Legionella israelensis</name>
    <dbReference type="NCBI Taxonomy" id="454"/>
    <lineage>
        <taxon>Bacteria</taxon>
        <taxon>Pseudomonadati</taxon>
        <taxon>Pseudomonadota</taxon>
        <taxon>Gammaproteobacteria</taxon>
        <taxon>Legionellales</taxon>
        <taxon>Legionellaceae</taxon>
        <taxon>Legionella</taxon>
    </lineage>
</organism>
<proteinExistence type="predicted"/>
<comment type="caution">
    <text evidence="1">The sequence shown here is derived from an EMBL/GenBank/DDBJ whole genome shotgun (WGS) entry which is preliminary data.</text>
</comment>
<name>A0A0W0VEG9_9GAMM</name>
<dbReference type="AlphaFoldDB" id="A0A0W0VEG9"/>